<proteinExistence type="predicted"/>
<comment type="caution">
    <text evidence="3">The sequence shown here is derived from an EMBL/GenBank/DDBJ whole genome shotgun (WGS) entry which is preliminary data.</text>
</comment>
<feature type="transmembrane region" description="Helical" evidence="1">
    <location>
        <begin position="264"/>
        <end position="281"/>
    </location>
</feature>
<evidence type="ECO:0000259" key="2">
    <source>
        <dbReference type="Pfam" id="PF01757"/>
    </source>
</evidence>
<gene>
    <name evidence="3" type="ORF">ATK74_2854</name>
</gene>
<keyword evidence="3" id="KW-0808">Transferase</keyword>
<evidence type="ECO:0000313" key="4">
    <source>
        <dbReference type="Proteomes" id="UP000226079"/>
    </source>
</evidence>
<accession>A0A2A9CXB1</accession>
<dbReference type="PANTHER" id="PTHR37312">
    <property type="entry name" value="MEMBRANE-BOUND ACYLTRANSFERASE YKRP-RELATED"/>
    <property type="match status" value="1"/>
</dbReference>
<reference evidence="3 4" key="1">
    <citation type="submission" date="2017-10" db="EMBL/GenBank/DDBJ databases">
        <title>Sequencing the genomes of 1000 actinobacteria strains.</title>
        <authorList>
            <person name="Klenk H.-P."/>
        </authorList>
    </citation>
    <scope>NUCLEOTIDE SEQUENCE [LARGE SCALE GENOMIC DNA]</scope>
    <source>
        <strain evidence="3 4">DSM 15597</strain>
    </source>
</reference>
<keyword evidence="1" id="KW-1133">Transmembrane helix</keyword>
<feature type="transmembrane region" description="Helical" evidence="1">
    <location>
        <begin position="56"/>
        <end position="75"/>
    </location>
</feature>
<dbReference type="GO" id="GO:0016747">
    <property type="term" value="F:acyltransferase activity, transferring groups other than amino-acyl groups"/>
    <property type="evidence" value="ECO:0007669"/>
    <property type="project" value="InterPro"/>
</dbReference>
<evidence type="ECO:0000256" key="1">
    <source>
        <dbReference type="SAM" id="Phobius"/>
    </source>
</evidence>
<feature type="transmembrane region" description="Helical" evidence="1">
    <location>
        <begin position="29"/>
        <end position="50"/>
    </location>
</feature>
<dbReference type="EMBL" id="PDJC01000001">
    <property type="protein sequence ID" value="PFG18270.1"/>
    <property type="molecule type" value="Genomic_DNA"/>
</dbReference>
<dbReference type="OrthoDB" id="6623990at2"/>
<dbReference type="PANTHER" id="PTHR37312:SF1">
    <property type="entry name" value="MEMBRANE-BOUND ACYLTRANSFERASE YKRP-RELATED"/>
    <property type="match status" value="1"/>
</dbReference>
<sequence>MATWAPAEGDYAAEVADGRRDPSMDSLRFIAVVLVVLFHFMASITTRGGVLDSAFYATWALRVPLLIFVSGWFSSAEPPTRRSMIRLLQSIVVVYLFFELLQRVQIYLINGDLRLDWDMPIFGMWFLLTIGTLRVILPYLVLVRWFGLIAIVASLLVGFAGGVQSFSIQHSVALMPIFLLGWYARQSGLRERLQTPLVRLLAVAVLLASFAAGWALVGTLNQRMIGMHSSYRGHVLFELGMRVVLLAWAALVVLAMLALIPRGAIPLVSICGAGSMFAYLLHQPIQRQWRSWGGPQAVDGYLGVALLAAAAVTLAIVLMLPAVRRPLRWLVQPRWLWFIRKDVVPPSMAQPSPITSDRAGDR</sequence>
<feature type="transmembrane region" description="Helical" evidence="1">
    <location>
        <begin position="239"/>
        <end position="257"/>
    </location>
</feature>
<feature type="domain" description="Acyltransferase 3" evidence="2">
    <location>
        <begin position="22"/>
        <end position="319"/>
    </location>
</feature>
<feature type="transmembrane region" description="Helical" evidence="1">
    <location>
        <begin position="145"/>
        <end position="162"/>
    </location>
</feature>
<feature type="transmembrane region" description="Helical" evidence="1">
    <location>
        <begin position="168"/>
        <end position="185"/>
    </location>
</feature>
<feature type="transmembrane region" description="Helical" evidence="1">
    <location>
        <begin position="301"/>
        <end position="323"/>
    </location>
</feature>
<dbReference type="AlphaFoldDB" id="A0A2A9CXB1"/>
<organism evidence="3 4">
    <name type="scientific">Propionicimonas paludicola</name>
    <dbReference type="NCBI Taxonomy" id="185243"/>
    <lineage>
        <taxon>Bacteria</taxon>
        <taxon>Bacillati</taxon>
        <taxon>Actinomycetota</taxon>
        <taxon>Actinomycetes</taxon>
        <taxon>Propionibacteriales</taxon>
        <taxon>Nocardioidaceae</taxon>
        <taxon>Propionicimonas</taxon>
    </lineage>
</organism>
<keyword evidence="1" id="KW-0812">Transmembrane</keyword>
<feature type="transmembrane region" description="Helical" evidence="1">
    <location>
        <begin position="87"/>
        <end position="109"/>
    </location>
</feature>
<feature type="transmembrane region" description="Helical" evidence="1">
    <location>
        <begin position="197"/>
        <end position="219"/>
    </location>
</feature>
<evidence type="ECO:0000313" key="3">
    <source>
        <dbReference type="EMBL" id="PFG18270.1"/>
    </source>
</evidence>
<keyword evidence="4" id="KW-1185">Reference proteome</keyword>
<keyword evidence="1" id="KW-0472">Membrane</keyword>
<protein>
    <submittedName>
        <fullName evidence="3">Fucose 4-O-acetylase-like acetyltransferase</fullName>
    </submittedName>
</protein>
<name>A0A2A9CXB1_9ACTN</name>
<feature type="transmembrane region" description="Helical" evidence="1">
    <location>
        <begin position="121"/>
        <end position="140"/>
    </location>
</feature>
<dbReference type="Proteomes" id="UP000226079">
    <property type="component" value="Unassembled WGS sequence"/>
</dbReference>
<dbReference type="InterPro" id="IPR052734">
    <property type="entry name" value="Nod_factor_acetyltransferase"/>
</dbReference>
<dbReference type="InterPro" id="IPR002656">
    <property type="entry name" value="Acyl_transf_3_dom"/>
</dbReference>
<dbReference type="Pfam" id="PF01757">
    <property type="entry name" value="Acyl_transf_3"/>
    <property type="match status" value="1"/>
</dbReference>
<dbReference type="RefSeq" id="WP_098461641.1">
    <property type="nucleotide sequence ID" value="NZ_PDJC01000001.1"/>
</dbReference>